<dbReference type="EMBL" id="LHXO01000176">
    <property type="protein sequence ID" value="KXA92210.1"/>
    <property type="molecule type" value="Genomic_DNA"/>
</dbReference>
<comment type="caution">
    <text evidence="1">The sequence shown here is derived from an EMBL/GenBank/DDBJ whole genome shotgun (WGS) entry which is preliminary data.</text>
</comment>
<evidence type="ECO:0000313" key="1">
    <source>
        <dbReference type="EMBL" id="KXA92210.1"/>
    </source>
</evidence>
<dbReference type="AlphaFoldDB" id="A0A133UDG1"/>
<organism evidence="1 2">
    <name type="scientific">candidate division MSBL1 archaeon SCGC-AAA259E19</name>
    <dbReference type="NCBI Taxonomy" id="1698264"/>
    <lineage>
        <taxon>Archaea</taxon>
        <taxon>Methanobacteriati</taxon>
        <taxon>Methanobacteriota</taxon>
        <taxon>candidate division MSBL1</taxon>
    </lineage>
</organism>
<protein>
    <submittedName>
        <fullName evidence="1">Uncharacterized protein</fullName>
    </submittedName>
</protein>
<gene>
    <name evidence="1" type="ORF">AKJ65_07895</name>
</gene>
<keyword evidence="2" id="KW-1185">Reference proteome</keyword>
<name>A0A133UDG1_9EURY</name>
<proteinExistence type="predicted"/>
<dbReference type="Proteomes" id="UP000070284">
    <property type="component" value="Unassembled WGS sequence"/>
</dbReference>
<evidence type="ECO:0000313" key="2">
    <source>
        <dbReference type="Proteomes" id="UP000070284"/>
    </source>
</evidence>
<sequence>MFLLMMLNGRTFLPGDCCDFGLKEVFNRNRVSERAKVFSVYLYAQDLSFRELSWTPLAFGVALGEKPRRKPFDRLLDRSVENLREFPKTQPNRSTLTPGSVFVSMFLCND</sequence>
<reference evidence="1 2" key="1">
    <citation type="journal article" date="2016" name="Sci. Rep.">
        <title>Metabolic traits of an uncultured archaeal lineage -MSBL1- from brine pools of the Red Sea.</title>
        <authorList>
            <person name="Mwirichia R."/>
            <person name="Alam I."/>
            <person name="Rashid M."/>
            <person name="Vinu M."/>
            <person name="Ba-Alawi W."/>
            <person name="Anthony Kamau A."/>
            <person name="Kamanda Ngugi D."/>
            <person name="Goker M."/>
            <person name="Klenk H.P."/>
            <person name="Bajic V."/>
            <person name="Stingl U."/>
        </authorList>
    </citation>
    <scope>NUCLEOTIDE SEQUENCE [LARGE SCALE GENOMIC DNA]</scope>
    <source>
        <strain evidence="1">SCGC-AAA259E19</strain>
    </source>
</reference>
<accession>A0A133UDG1</accession>